<keyword evidence="5 14" id="KW-0812">Transmembrane</keyword>
<keyword evidence="4" id="KW-0926">Vacuole</keyword>
<dbReference type="CDD" id="cd18595">
    <property type="entry name" value="ABC_6TM_MRP1_2_3_6_D1_like"/>
    <property type="match status" value="1"/>
</dbReference>
<dbReference type="Pfam" id="PF00005">
    <property type="entry name" value="ABC_tran"/>
    <property type="match status" value="2"/>
</dbReference>
<keyword evidence="11 14" id="KW-0472">Membrane</keyword>
<comment type="similarity">
    <text evidence="2">Belongs to the ABC transporter superfamily. ABCC family. Conjugate transporter (TC 3.A.1.208) subfamily.</text>
</comment>
<reference evidence="17" key="2">
    <citation type="submission" date="2025-08" db="UniProtKB">
        <authorList>
            <consortium name="Ensembl"/>
        </authorList>
    </citation>
    <scope>IDENTIFICATION</scope>
</reference>
<feature type="transmembrane region" description="Helical" evidence="14">
    <location>
        <begin position="894"/>
        <end position="921"/>
    </location>
</feature>
<dbReference type="FunFam" id="1.20.1560.10:FF:000001">
    <property type="entry name" value="ATP-binding cassette subfamily C member 1"/>
    <property type="match status" value="1"/>
</dbReference>
<dbReference type="InterPro" id="IPR036640">
    <property type="entry name" value="ABC1_TM_sf"/>
</dbReference>
<feature type="transmembrane region" description="Helical" evidence="14">
    <location>
        <begin position="290"/>
        <end position="310"/>
    </location>
</feature>
<keyword evidence="7" id="KW-0547">Nucleotide-binding</keyword>
<feature type="transmembrane region" description="Helical" evidence="14">
    <location>
        <begin position="330"/>
        <end position="349"/>
    </location>
</feature>
<feature type="domain" description="ABC transporter" evidence="15">
    <location>
        <begin position="616"/>
        <end position="840"/>
    </location>
</feature>
<keyword evidence="6" id="KW-0677">Repeat</keyword>
<dbReference type="GO" id="GO:0016887">
    <property type="term" value="F:ATP hydrolysis activity"/>
    <property type="evidence" value="ECO:0007669"/>
    <property type="project" value="InterPro"/>
</dbReference>
<evidence type="ECO:0000256" key="11">
    <source>
        <dbReference type="ARBA" id="ARBA00023136"/>
    </source>
</evidence>
<reference evidence="17 18" key="1">
    <citation type="submission" date="2022-01" db="EMBL/GenBank/DDBJ databases">
        <title>A chromosome-scale genome assembly of the false clownfish, Amphiprion ocellaris.</title>
        <authorList>
            <person name="Ryu T."/>
        </authorList>
    </citation>
    <scope>NUCLEOTIDE SEQUENCE [LARGE SCALE GENOMIC DNA]</scope>
</reference>
<accession>A0AAQ6AP99</accession>
<dbReference type="FunFam" id="3.40.50.300:FF:000074">
    <property type="entry name" value="Multidrug resistance-associated protein 5 isoform 1"/>
    <property type="match status" value="1"/>
</dbReference>
<feature type="transmembrane region" description="Helical" evidence="14">
    <location>
        <begin position="134"/>
        <end position="155"/>
    </location>
</feature>
<dbReference type="Proteomes" id="UP001501940">
    <property type="component" value="Chromosome 17"/>
</dbReference>
<dbReference type="InterPro" id="IPR011527">
    <property type="entry name" value="ABC1_TM_dom"/>
</dbReference>
<feature type="domain" description="ABC transmembrane type-1" evidence="16">
    <location>
        <begin position="295"/>
        <end position="577"/>
    </location>
</feature>
<dbReference type="InterPro" id="IPR027417">
    <property type="entry name" value="P-loop_NTPase"/>
</dbReference>
<evidence type="ECO:0000256" key="3">
    <source>
        <dbReference type="ARBA" id="ARBA00022448"/>
    </source>
</evidence>
<dbReference type="GO" id="GO:0000323">
    <property type="term" value="C:lytic vacuole"/>
    <property type="evidence" value="ECO:0007669"/>
    <property type="project" value="UniProtKB-ARBA"/>
</dbReference>
<evidence type="ECO:0000256" key="14">
    <source>
        <dbReference type="SAM" id="Phobius"/>
    </source>
</evidence>
<dbReference type="InterPro" id="IPR050173">
    <property type="entry name" value="ABC_transporter_C-like"/>
</dbReference>
<feature type="transmembrane region" description="Helical" evidence="14">
    <location>
        <begin position="406"/>
        <end position="428"/>
    </location>
</feature>
<evidence type="ECO:0000256" key="12">
    <source>
        <dbReference type="ARBA" id="ARBA00024220"/>
    </source>
</evidence>
<dbReference type="PROSITE" id="PS00211">
    <property type="entry name" value="ABC_TRANSPORTER_1"/>
    <property type="match status" value="2"/>
</dbReference>
<evidence type="ECO:0000256" key="2">
    <source>
        <dbReference type="ARBA" id="ARBA00009726"/>
    </source>
</evidence>
<protein>
    <recommendedName>
        <fullName evidence="12">ABC-type glutathione-S-conjugate transporter</fullName>
        <ecNumber evidence="12">7.6.2.3</ecNumber>
    </recommendedName>
</protein>
<dbReference type="GO" id="GO:0015431">
    <property type="term" value="F:ABC-type glutathione S-conjugate transporter activity"/>
    <property type="evidence" value="ECO:0007669"/>
    <property type="project" value="UniProtKB-EC"/>
</dbReference>
<evidence type="ECO:0000256" key="13">
    <source>
        <dbReference type="ARBA" id="ARBA00047523"/>
    </source>
</evidence>
<dbReference type="CDD" id="cd18603">
    <property type="entry name" value="ABC_6TM_MRP1_2_3_6_D2_like"/>
    <property type="match status" value="1"/>
</dbReference>
<evidence type="ECO:0000256" key="4">
    <source>
        <dbReference type="ARBA" id="ARBA00022554"/>
    </source>
</evidence>
<feature type="transmembrane region" description="Helical" evidence="14">
    <location>
        <begin position="551"/>
        <end position="571"/>
    </location>
</feature>
<dbReference type="InterPro" id="IPR017871">
    <property type="entry name" value="ABC_transporter-like_CS"/>
</dbReference>
<dbReference type="CDD" id="cd03244">
    <property type="entry name" value="ABCC_MRP_domain2"/>
    <property type="match status" value="1"/>
</dbReference>
<dbReference type="Gene3D" id="1.20.1560.10">
    <property type="entry name" value="ABC transporter type 1, transmembrane domain"/>
    <property type="match status" value="2"/>
</dbReference>
<organism evidence="17 18">
    <name type="scientific">Amphiprion ocellaris</name>
    <name type="common">Clown anemonefish</name>
    <dbReference type="NCBI Taxonomy" id="80972"/>
    <lineage>
        <taxon>Eukaryota</taxon>
        <taxon>Metazoa</taxon>
        <taxon>Chordata</taxon>
        <taxon>Craniata</taxon>
        <taxon>Vertebrata</taxon>
        <taxon>Euteleostomi</taxon>
        <taxon>Actinopterygii</taxon>
        <taxon>Neopterygii</taxon>
        <taxon>Teleostei</taxon>
        <taxon>Neoteleostei</taxon>
        <taxon>Acanthomorphata</taxon>
        <taxon>Ovalentaria</taxon>
        <taxon>Pomacentridae</taxon>
        <taxon>Amphiprion</taxon>
    </lineage>
</organism>
<comment type="catalytic activity">
    <reaction evidence="13">
        <text>leukotriene C4(in) + ATP + H2O = leukotriene C4(out) + ADP + phosphate + H(+)</text>
        <dbReference type="Rhea" id="RHEA:38963"/>
        <dbReference type="ChEBI" id="CHEBI:15377"/>
        <dbReference type="ChEBI" id="CHEBI:15378"/>
        <dbReference type="ChEBI" id="CHEBI:30616"/>
        <dbReference type="ChEBI" id="CHEBI:43474"/>
        <dbReference type="ChEBI" id="CHEBI:57973"/>
        <dbReference type="ChEBI" id="CHEBI:456216"/>
    </reaction>
    <physiologicalReaction direction="left-to-right" evidence="13">
        <dbReference type="Rhea" id="RHEA:38964"/>
    </physiologicalReaction>
</comment>
<dbReference type="SUPFAM" id="SSF52540">
    <property type="entry name" value="P-loop containing nucleoside triphosphate hydrolases"/>
    <property type="match status" value="2"/>
</dbReference>
<evidence type="ECO:0000313" key="18">
    <source>
        <dbReference type="Proteomes" id="UP001501940"/>
    </source>
</evidence>
<feature type="domain" description="ABC transporter" evidence="15">
    <location>
        <begin position="1218"/>
        <end position="1452"/>
    </location>
</feature>
<dbReference type="InterPro" id="IPR056227">
    <property type="entry name" value="TMD0_ABC"/>
</dbReference>
<evidence type="ECO:0000256" key="8">
    <source>
        <dbReference type="ARBA" id="ARBA00022840"/>
    </source>
</evidence>
<evidence type="ECO:0000256" key="6">
    <source>
        <dbReference type="ARBA" id="ARBA00022737"/>
    </source>
</evidence>
<keyword evidence="3" id="KW-0813">Transport</keyword>
<dbReference type="PROSITE" id="PS50893">
    <property type="entry name" value="ABC_TRANSPORTER_2"/>
    <property type="match status" value="2"/>
</dbReference>
<dbReference type="FunFam" id="1.20.1560.10:FF:000020">
    <property type="entry name" value="ABC metal ion transporter"/>
    <property type="match status" value="1"/>
</dbReference>
<dbReference type="CDD" id="cd03250">
    <property type="entry name" value="ABCC_MRP_domain1"/>
    <property type="match status" value="1"/>
</dbReference>
<feature type="transmembrane region" description="Helical" evidence="14">
    <location>
        <begin position="434"/>
        <end position="455"/>
    </location>
</feature>
<dbReference type="InterPro" id="IPR003593">
    <property type="entry name" value="AAA+_ATPase"/>
</dbReference>
<keyword evidence="8" id="KW-0067">ATP-binding</keyword>
<evidence type="ECO:0000259" key="15">
    <source>
        <dbReference type="PROSITE" id="PS50893"/>
    </source>
</evidence>
<feature type="transmembrane region" description="Helical" evidence="14">
    <location>
        <begin position="1026"/>
        <end position="1052"/>
    </location>
</feature>
<dbReference type="PROSITE" id="PS50929">
    <property type="entry name" value="ABC_TM1F"/>
    <property type="match status" value="2"/>
</dbReference>
<sequence>MEALCNNSGLDPLWDWNITWYTSTPDLTKCFQHTVLVWFPCVYLWTCSPLYLVYLQLRPQKGIIPLSKLCCSKTLLGLSLASFGLLEMFYFLVKNEEVQNHLLILLGPLIRSLTMVLAVVLIQMERIKGTRSSVLLFLFWMFLVLCSMVPLKVTIEQIIDQVSETDSSVRLSVYTSVCELYTNQCPEEDAPFLSKFFFFWFSSLVVRGYRRPLQAADLWTLRDQDSSVYIMTELDKFWSQSCKQLQYVHSIHLLCSRSSAVPTEKTQLLKKNQEGRGCCLILLRALGRSFGLYFLVGILCLLAHDAIMFAVPQVLSVLLGFMRDKDAEMWKGLLFASLLFILSCLQSVLHHQFMFHCFTVGMRLKTAVMGLVYRKSLLMSSAARQQGTLGEIINLISADTQKLMDFVVYFNSVWIAPIEIALCFYFLWQLLGLPALAGITAVVLIFPLNGIIAKIRSKLQEVQMKFTDSRIKLMNEILGGVKILKFYSWEEAFLPRVNVLRDGELSALKTSQILYSVSLASFNSSSFLIALIVFGVYVLIDEQNVLDAQKIFVSVALINILKTPLSQLPFAMSTTMQESSKTNLHPQQRLGNFLSQDELKPDNVERLPHSPDGDAVLVQDGFFSWSTSGPPYLQRINMMVEAGSLVAVVGHVGSGKSSLLAAMLGEMERRRGFVSIKGSVSYVPQQAWIQNASLKDNILFGGQRMESWYHRVLDACALLPDLDILPARDDTEIGEKGMNLSGGQRQRVSLARATYRRSDVYLLDDPLSAVDAQVGQHIFDRVIGPGGLLKGKTRVLVTHGLSFLSKADLVLVMEDGHISEMGSYMELMDRKGAFAKLIHTFSGTQRRESSTLKDKMMGLVDQDSVAENAGKLTEADKVHTGRVKLQMYREYFRTVGLTFIMTIVFLCAFQQAASLAYNYWLSLWADEPPVNGTQSDHQLKLSVFAALGFTQGLAMFGTTLAIALGGIVASRHLHTDLLYSVLHSPMSFFEVTPSGNLLNRFSKEIDAIDCMIPEGLKMMLGYLFKLLEVCIIVLLATPFTGLVLLPLTGVYVCIQSFYVASSCQLRRLEAVSRSPIYSHFNETVQGVGTIRAFGEQRRFILQADRHIDNNQEAYFPRFVATRWLAVNLEFLGNLLVLAAAILSVRGRHELSPGIVGLAVTHSLQVTGILSWIVRSWTDVENNIVSVERVKEYENTTKEAAWTLEGCSLPAAWPSTGTLQFENFGLRYRKGLDWALKDISLSIQDREKVGIVGRTGAGKSSLALGIFRILEAASGRILIDGINITQIGLHDLRSRITIIPQDPVLFSGSVRMNLDPFETCSDEDVWKALELAHLSSFVSALPHKLNHQCCEGGENLSLGQRQLLCLARALLRKTRILVLDEATAAVDLKTDQLIQSTIRTQFNDCTILTIAHRLSTIMDYTRVIVMDRGSIVEMDSPSQLLHLQGHFYQMCLEAGLI</sequence>
<proteinExistence type="inferred from homology"/>
<dbReference type="Pfam" id="PF24357">
    <property type="entry name" value="TMD0_ABC"/>
    <property type="match status" value="1"/>
</dbReference>
<name>A0AAQ6AP99_AMPOC</name>
<dbReference type="GeneTree" id="ENSGT00940000165591"/>
<keyword evidence="9" id="KW-1278">Translocase</keyword>
<dbReference type="PANTHER" id="PTHR24223:SF339">
    <property type="entry name" value="ATP-BINDING CASSETTE SUB-FAMILY C MEMBER 6"/>
    <property type="match status" value="1"/>
</dbReference>
<feature type="transmembrane region" description="Helical" evidence="14">
    <location>
        <begin position="75"/>
        <end position="93"/>
    </location>
</feature>
<keyword evidence="18" id="KW-1185">Reference proteome</keyword>
<feature type="transmembrane region" description="Helical" evidence="14">
    <location>
        <begin position="941"/>
        <end position="969"/>
    </location>
</feature>
<dbReference type="Gene3D" id="3.40.50.300">
    <property type="entry name" value="P-loop containing nucleotide triphosphate hydrolases"/>
    <property type="match status" value="2"/>
</dbReference>
<evidence type="ECO:0000256" key="5">
    <source>
        <dbReference type="ARBA" id="ARBA00022692"/>
    </source>
</evidence>
<feature type="transmembrane region" description="Helical" evidence="14">
    <location>
        <begin position="513"/>
        <end position="539"/>
    </location>
</feature>
<dbReference type="PANTHER" id="PTHR24223">
    <property type="entry name" value="ATP-BINDING CASSETTE SUB-FAMILY C"/>
    <property type="match status" value="1"/>
</dbReference>
<dbReference type="InterPro" id="IPR003439">
    <property type="entry name" value="ABC_transporter-like_ATP-bd"/>
</dbReference>
<evidence type="ECO:0000256" key="7">
    <source>
        <dbReference type="ARBA" id="ARBA00022741"/>
    </source>
</evidence>
<feature type="transmembrane region" description="Helical" evidence="14">
    <location>
        <begin position="35"/>
        <end position="54"/>
    </location>
</feature>
<reference evidence="17" key="3">
    <citation type="submission" date="2025-09" db="UniProtKB">
        <authorList>
            <consortium name="Ensembl"/>
        </authorList>
    </citation>
    <scope>IDENTIFICATION</scope>
</reference>
<comment type="subcellular location">
    <subcellularLocation>
        <location evidence="1">Vacuole membrane</location>
        <topology evidence="1">Multi-pass membrane protein</topology>
    </subcellularLocation>
</comment>
<evidence type="ECO:0000256" key="10">
    <source>
        <dbReference type="ARBA" id="ARBA00022989"/>
    </source>
</evidence>
<dbReference type="GO" id="GO:0005774">
    <property type="term" value="C:vacuolar membrane"/>
    <property type="evidence" value="ECO:0007669"/>
    <property type="project" value="UniProtKB-SubCell"/>
</dbReference>
<keyword evidence="10 14" id="KW-1133">Transmembrane helix</keyword>
<dbReference type="EC" id="7.6.2.3" evidence="12"/>
<feature type="transmembrane region" description="Helical" evidence="14">
    <location>
        <begin position="99"/>
        <end position="122"/>
    </location>
</feature>
<dbReference type="SUPFAM" id="SSF90123">
    <property type="entry name" value="ABC transporter transmembrane region"/>
    <property type="match status" value="2"/>
</dbReference>
<evidence type="ECO:0000256" key="1">
    <source>
        <dbReference type="ARBA" id="ARBA00004128"/>
    </source>
</evidence>
<dbReference type="Pfam" id="PF00664">
    <property type="entry name" value="ABC_membrane"/>
    <property type="match status" value="2"/>
</dbReference>
<evidence type="ECO:0000259" key="16">
    <source>
        <dbReference type="PROSITE" id="PS50929"/>
    </source>
</evidence>
<dbReference type="GO" id="GO:0005524">
    <property type="term" value="F:ATP binding"/>
    <property type="evidence" value="ECO:0007669"/>
    <property type="project" value="UniProtKB-KW"/>
</dbReference>
<evidence type="ECO:0000313" key="17">
    <source>
        <dbReference type="Ensembl" id="ENSAOCP00000079052.1"/>
    </source>
</evidence>
<dbReference type="FunFam" id="3.40.50.300:FF:000293">
    <property type="entry name" value="ATP binding cassette subfamily C member 1"/>
    <property type="match status" value="1"/>
</dbReference>
<feature type="domain" description="ABC transmembrane type-1" evidence="16">
    <location>
        <begin position="903"/>
        <end position="1181"/>
    </location>
</feature>
<evidence type="ECO:0000256" key="9">
    <source>
        <dbReference type="ARBA" id="ARBA00022967"/>
    </source>
</evidence>
<dbReference type="SMART" id="SM00382">
    <property type="entry name" value="AAA"/>
    <property type="match status" value="2"/>
</dbReference>
<dbReference type="Ensembl" id="ENSAOCT00000052686.1">
    <property type="protein sequence ID" value="ENSAOCP00000079052.1"/>
    <property type="gene ID" value="ENSAOCG00000027845.1"/>
</dbReference>